<evidence type="ECO:0000313" key="2">
    <source>
        <dbReference type="Proteomes" id="UP001162162"/>
    </source>
</evidence>
<dbReference type="Gene3D" id="3.30.420.10">
    <property type="entry name" value="Ribonuclease H-like superfamily/Ribonuclease H"/>
    <property type="match status" value="1"/>
</dbReference>
<accession>A0AAV8Y2D7</accession>
<organism evidence="1 2">
    <name type="scientific">Aromia moschata</name>
    <dbReference type="NCBI Taxonomy" id="1265417"/>
    <lineage>
        <taxon>Eukaryota</taxon>
        <taxon>Metazoa</taxon>
        <taxon>Ecdysozoa</taxon>
        <taxon>Arthropoda</taxon>
        <taxon>Hexapoda</taxon>
        <taxon>Insecta</taxon>
        <taxon>Pterygota</taxon>
        <taxon>Neoptera</taxon>
        <taxon>Endopterygota</taxon>
        <taxon>Coleoptera</taxon>
        <taxon>Polyphaga</taxon>
        <taxon>Cucujiformia</taxon>
        <taxon>Chrysomeloidea</taxon>
        <taxon>Cerambycidae</taxon>
        <taxon>Cerambycinae</taxon>
        <taxon>Callichromatini</taxon>
        <taxon>Aromia</taxon>
    </lineage>
</organism>
<protein>
    <submittedName>
        <fullName evidence="1">Uncharacterized protein</fullName>
    </submittedName>
</protein>
<reference evidence="1" key="1">
    <citation type="journal article" date="2023" name="Insect Mol. Biol.">
        <title>Genome sequencing provides insights into the evolution of gene families encoding plant cell wall-degrading enzymes in longhorned beetles.</title>
        <authorList>
            <person name="Shin N.R."/>
            <person name="Okamura Y."/>
            <person name="Kirsch R."/>
            <person name="Pauchet Y."/>
        </authorList>
    </citation>
    <scope>NUCLEOTIDE SEQUENCE</scope>
    <source>
        <strain evidence="1">AMC_N1</strain>
    </source>
</reference>
<dbReference type="PANTHER" id="PTHR47326:SF1">
    <property type="entry name" value="HTH PSQ-TYPE DOMAIN-CONTAINING PROTEIN"/>
    <property type="match status" value="1"/>
</dbReference>
<dbReference type="EMBL" id="JAPWTK010000223">
    <property type="protein sequence ID" value="KAJ8945266.1"/>
    <property type="molecule type" value="Genomic_DNA"/>
</dbReference>
<gene>
    <name evidence="1" type="ORF">NQ318_016688</name>
</gene>
<dbReference type="AlphaFoldDB" id="A0AAV8Y2D7"/>
<dbReference type="PANTHER" id="PTHR47326">
    <property type="entry name" value="TRANSPOSABLE ELEMENT TC3 TRANSPOSASE-LIKE PROTEIN"/>
    <property type="match status" value="1"/>
</dbReference>
<dbReference type="InterPro" id="IPR036397">
    <property type="entry name" value="RNaseH_sf"/>
</dbReference>
<sequence>MFQLHYGIVYGTFMTGHLPIVVINYDDEYNLVGRWIGRGNDSPINWPSRSPDLNSADFYLWGDIKSIVYSSSVNSEELRQRIVEAFNAVRNNPDNARPLSNKP</sequence>
<dbReference type="Proteomes" id="UP001162162">
    <property type="component" value="Unassembled WGS sequence"/>
</dbReference>
<name>A0AAV8Y2D7_9CUCU</name>
<evidence type="ECO:0000313" key="1">
    <source>
        <dbReference type="EMBL" id="KAJ8945266.1"/>
    </source>
</evidence>
<comment type="caution">
    <text evidence="1">The sequence shown here is derived from an EMBL/GenBank/DDBJ whole genome shotgun (WGS) entry which is preliminary data.</text>
</comment>
<keyword evidence="2" id="KW-1185">Reference proteome</keyword>
<dbReference type="GO" id="GO:0003676">
    <property type="term" value="F:nucleic acid binding"/>
    <property type="evidence" value="ECO:0007669"/>
    <property type="project" value="InterPro"/>
</dbReference>
<proteinExistence type="predicted"/>